<protein>
    <submittedName>
        <fullName evidence="2">Putative membrane protein</fullName>
    </submittedName>
</protein>
<reference evidence="3" key="1">
    <citation type="submission" date="2017-06" db="EMBL/GenBank/DDBJ databases">
        <authorList>
            <person name="Varghese N."/>
            <person name="Submissions S."/>
        </authorList>
    </citation>
    <scope>NUCLEOTIDE SEQUENCE [LARGE SCALE GENOMIC DNA]</scope>
    <source>
        <strain evidence="3">NKM1</strain>
    </source>
</reference>
<accession>A0A239GXK1</accession>
<proteinExistence type="predicted"/>
<evidence type="ECO:0000313" key="2">
    <source>
        <dbReference type="EMBL" id="SNS73946.1"/>
    </source>
</evidence>
<dbReference type="EMBL" id="FZOQ01000012">
    <property type="protein sequence ID" value="SNS73946.1"/>
    <property type="molecule type" value="Genomic_DNA"/>
</dbReference>
<dbReference type="Gene3D" id="1.20.1260.10">
    <property type="match status" value="1"/>
</dbReference>
<evidence type="ECO:0000313" key="3">
    <source>
        <dbReference type="Proteomes" id="UP000198432"/>
    </source>
</evidence>
<dbReference type="AlphaFoldDB" id="A0A239GXK1"/>
<feature type="domain" description="DUF4142" evidence="1">
    <location>
        <begin position="47"/>
        <end position="182"/>
    </location>
</feature>
<dbReference type="PROSITE" id="PS51257">
    <property type="entry name" value="PROKAR_LIPOPROTEIN"/>
    <property type="match status" value="1"/>
</dbReference>
<dbReference type="OrthoDB" id="883203at2"/>
<evidence type="ECO:0000259" key="1">
    <source>
        <dbReference type="Pfam" id="PF13628"/>
    </source>
</evidence>
<dbReference type="PANTHER" id="PTHR38593">
    <property type="entry name" value="BLR2558 PROTEIN"/>
    <property type="match status" value="1"/>
</dbReference>
<name>A0A239GXK1_9BACT</name>
<dbReference type="RefSeq" id="WP_089319794.1">
    <property type="nucleotide sequence ID" value="NZ_FZOQ01000012.1"/>
</dbReference>
<organism evidence="2 3">
    <name type="scientific">Pontibacter ummariensis</name>
    <dbReference type="NCBI Taxonomy" id="1610492"/>
    <lineage>
        <taxon>Bacteria</taxon>
        <taxon>Pseudomonadati</taxon>
        <taxon>Bacteroidota</taxon>
        <taxon>Cytophagia</taxon>
        <taxon>Cytophagales</taxon>
        <taxon>Hymenobacteraceae</taxon>
        <taxon>Pontibacter</taxon>
    </lineage>
</organism>
<gene>
    <name evidence="2" type="ORF">SAMN06296052_11278</name>
</gene>
<dbReference type="PANTHER" id="PTHR38593:SF1">
    <property type="entry name" value="BLR2558 PROTEIN"/>
    <property type="match status" value="1"/>
</dbReference>
<dbReference type="InterPro" id="IPR012347">
    <property type="entry name" value="Ferritin-like"/>
</dbReference>
<keyword evidence="3" id="KW-1185">Reference proteome</keyword>
<dbReference type="Pfam" id="PF13628">
    <property type="entry name" value="DUF4142"/>
    <property type="match status" value="1"/>
</dbReference>
<dbReference type="Proteomes" id="UP000198432">
    <property type="component" value="Unassembled WGS sequence"/>
</dbReference>
<dbReference type="InterPro" id="IPR025419">
    <property type="entry name" value="DUF4142"/>
</dbReference>
<sequence length="189" mass="20924">MRGIIRNGFVALTLLLITACGNDDSIEQATAQSVEQFEAAGVEGMENDALFAAEAASGSMLEVQLGEVALERAVSPEVKELAEELVQANQQLLGELREVADESQFVLPSTMGERHNEIYQEITAKTGLAFDLAYVNRLVREHQDLVERYEDIAKNGKVLALQQYASKQLPLLRQHQQLVEELEDTIDNP</sequence>